<evidence type="ECO:0000259" key="2">
    <source>
        <dbReference type="PROSITE" id="PS50011"/>
    </source>
</evidence>
<keyword evidence="1" id="KW-0732">Signal</keyword>
<dbReference type="InterPro" id="IPR051681">
    <property type="entry name" value="Ser/Thr_Kinases-Pseudokinases"/>
</dbReference>
<dbReference type="Gene3D" id="3.30.200.20">
    <property type="entry name" value="Phosphorylase Kinase, domain 1"/>
    <property type="match status" value="1"/>
</dbReference>
<dbReference type="InterPro" id="IPR000719">
    <property type="entry name" value="Prot_kinase_dom"/>
</dbReference>
<feature type="signal peptide" evidence="1">
    <location>
        <begin position="1"/>
        <end position="16"/>
    </location>
</feature>
<dbReference type="PANTHER" id="PTHR44329">
    <property type="entry name" value="SERINE/THREONINE-PROTEIN KINASE TNNI3K-RELATED"/>
    <property type="match status" value="1"/>
</dbReference>
<evidence type="ECO:0000313" key="4">
    <source>
        <dbReference type="Proteomes" id="UP000717585"/>
    </source>
</evidence>
<name>A0A8J6E1B0_9EUKA</name>
<evidence type="ECO:0000256" key="1">
    <source>
        <dbReference type="SAM" id="SignalP"/>
    </source>
</evidence>
<comment type="caution">
    <text evidence="3">The sequence shown here is derived from an EMBL/GenBank/DDBJ whole genome shotgun (WGS) entry which is preliminary data.</text>
</comment>
<dbReference type="InterPro" id="IPR011009">
    <property type="entry name" value="Kinase-like_dom_sf"/>
</dbReference>
<evidence type="ECO:0000313" key="3">
    <source>
        <dbReference type="EMBL" id="KAG9393248.1"/>
    </source>
</evidence>
<reference evidence="3" key="1">
    <citation type="submission" date="2021-05" db="EMBL/GenBank/DDBJ databases">
        <title>A free-living protist that lacks canonical eukaryotic 1 DNA replication and segregation systems.</title>
        <authorList>
            <person name="Salas-Leiva D.E."/>
            <person name="Tromer E.C."/>
            <person name="Curtis B.A."/>
            <person name="Jerlstrom-Hultqvist J."/>
            <person name="Kolisko M."/>
            <person name="Yi Z."/>
            <person name="Salas-Leiva J.S."/>
            <person name="Gallot-Lavallee L."/>
            <person name="Kops G.J.P.L."/>
            <person name="Archibald J.M."/>
            <person name="Simpson A.G.B."/>
            <person name="Roger A.J."/>
        </authorList>
    </citation>
    <scope>NUCLEOTIDE SEQUENCE</scope>
    <source>
        <strain evidence="3">BICM</strain>
    </source>
</reference>
<feature type="chain" id="PRO_5035261538" evidence="1">
    <location>
        <begin position="17"/>
        <end position="1112"/>
    </location>
</feature>
<dbReference type="AlphaFoldDB" id="A0A8J6E1B0"/>
<dbReference type="Proteomes" id="UP000717585">
    <property type="component" value="Unassembled WGS sequence"/>
</dbReference>
<dbReference type="InterPro" id="IPR008271">
    <property type="entry name" value="Ser/Thr_kinase_AS"/>
</dbReference>
<sequence length="1112" mass="120097">MRRALTITLLFAYALCFVDFNSSSIELIPRQTDQHNFGAEVAMSRNLLAIASQPYKDNGNTINAYVMLYTNLSTSWEPLGKLVVPSADAHDLAAPQVVLNGQYVAIGTSFVSFGTVSDGIWTYDSTRIEGCTKHKAQVLDGRVYVACLSDPKPVHVFFIDDDAHTLNATGLVSNDDAVGMLASDDCSFIGIVTAAGPDWAVKTFHFSSDTDSYVLDGVLKAPSPSSGRHFMDFAIAPDTVFVTDMTDDGDGYLTAFKYKDATTGWVHVLSRAPQLDPDHSNLHFVRPGLKVAACHAKWDWVFVNIIGAELSGTYAFYYTPATGPYLLLLQYHGHLPGMPRQTVLTTEHMVQTYQTSAGNVTAVMSLRFSNLARAGGGWSILNIGEITSVSTQYSRFGNFVRAYGATALIGAPGDAQARIFGTSFMIHVDSSGAETLQRLDTVTNTIMNKVGTRSAISQDLMAVSAPGAVGDVGVVVFFINIDGVFEPVFDWQTGVPSVLMASGGSVLFGSHVLEMQLDDTRTGIVLVGSESNKLFVFPITKGVCRMGSVSLSPTGTSSSSIFFFGTDADLVDRRLIVGAVSGSFFTTELQDDWTAGPWTQTARPDEGIGLFGYYVSLSDDGQEAAVSYSAPTETGKCTVAAIYSPGPDAWVVQTLLQVDAGAAGCGVSRTIVGLDYHGDTVTVGLGMAENGGVVHRFQRLSAGQWQWKAAFNARHPITTFSVSEGVLIVSSGSYGVQAFVPNEPLPNKLGLYLAIAGVSVAMMLAASCATGVCCVQLAGSVVVVFLGVTGLKRLRAAIVRQRLRKFAKAELTKLGVDSSNKLYSAIWDFFIPPDMVTETEVIAAGGFGSVSRAVYKDQVVCIKKLHEAFQADATSMNEFAREAKTLVELSHPNVLKFLGATVRLPAIYIVTELCALGSLTGYVEKKRKRGELTSEDLLDLVIEAADGLAFIHSRGIVHRDIKPDNFFVSVEEKVRKNRIRVKVGDLGLAVNNTTKTMTNIGTIGFAAPELLQRGDYDQKADVFSFAMTIYALFAEELPFAQESSFTAMKMINDGVRPEPLGPLRDQHALQRIIEAMWAQSPQDRPTMRTALKMLRGLRRDTERGIDETTSML</sequence>
<dbReference type="GO" id="GO:0004674">
    <property type="term" value="F:protein serine/threonine kinase activity"/>
    <property type="evidence" value="ECO:0007669"/>
    <property type="project" value="TreeGrafter"/>
</dbReference>
<dbReference type="SMART" id="SM00220">
    <property type="entry name" value="S_TKc"/>
    <property type="match status" value="1"/>
</dbReference>
<dbReference type="Pfam" id="PF00069">
    <property type="entry name" value="Pkinase"/>
    <property type="match status" value="1"/>
</dbReference>
<dbReference type="PROSITE" id="PS50011">
    <property type="entry name" value="PROTEIN_KINASE_DOM"/>
    <property type="match status" value="1"/>
</dbReference>
<accession>A0A8J6E1B0</accession>
<dbReference type="GO" id="GO:0005524">
    <property type="term" value="F:ATP binding"/>
    <property type="evidence" value="ECO:0007669"/>
    <property type="project" value="InterPro"/>
</dbReference>
<feature type="domain" description="Protein kinase" evidence="2">
    <location>
        <begin position="836"/>
        <end position="1097"/>
    </location>
</feature>
<keyword evidence="4" id="KW-1185">Reference proteome</keyword>
<dbReference type="Gene3D" id="1.10.510.10">
    <property type="entry name" value="Transferase(Phosphotransferase) domain 1"/>
    <property type="match status" value="1"/>
</dbReference>
<dbReference type="SUPFAM" id="SSF56112">
    <property type="entry name" value="Protein kinase-like (PK-like)"/>
    <property type="match status" value="1"/>
</dbReference>
<gene>
    <name evidence="3" type="ORF">J8273_3381</name>
</gene>
<dbReference type="EMBL" id="JAHDYR010000025">
    <property type="protein sequence ID" value="KAG9393248.1"/>
    <property type="molecule type" value="Genomic_DNA"/>
</dbReference>
<dbReference type="OrthoDB" id="28230at2759"/>
<keyword evidence="3" id="KW-0418">Kinase</keyword>
<proteinExistence type="predicted"/>
<keyword evidence="3" id="KW-0808">Transferase</keyword>
<organism evidence="3 4">
    <name type="scientific">Carpediemonas membranifera</name>
    <dbReference type="NCBI Taxonomy" id="201153"/>
    <lineage>
        <taxon>Eukaryota</taxon>
        <taxon>Metamonada</taxon>
        <taxon>Carpediemonas-like organisms</taxon>
        <taxon>Carpediemonas</taxon>
    </lineage>
</organism>
<dbReference type="PROSITE" id="PS00108">
    <property type="entry name" value="PROTEIN_KINASE_ST"/>
    <property type="match status" value="1"/>
</dbReference>
<protein>
    <submittedName>
        <fullName evidence="3">Protein kinase domain</fullName>
    </submittedName>
</protein>